<comment type="caution">
    <text evidence="2">The sequence shown here is derived from an EMBL/GenBank/DDBJ whole genome shotgun (WGS) entry which is preliminary data.</text>
</comment>
<dbReference type="RefSeq" id="WP_162422900.1">
    <property type="nucleotide sequence ID" value="NZ_WVIE01000008.1"/>
</dbReference>
<dbReference type="AlphaFoldDB" id="A0A8J7YZD6"/>
<dbReference type="Proteomes" id="UP000646053">
    <property type="component" value="Unassembled WGS sequence"/>
</dbReference>
<name>A0A8J7YZD6_9CYAN</name>
<keyword evidence="1" id="KW-0732">Signal</keyword>
<feature type="chain" id="PRO_5035175056" description="PEP-CTERM sorting domain-containing protein" evidence="1">
    <location>
        <begin position="26"/>
        <end position="226"/>
    </location>
</feature>
<accession>A0A8J7YZD6</accession>
<evidence type="ECO:0008006" key="4">
    <source>
        <dbReference type="Google" id="ProtNLM"/>
    </source>
</evidence>
<feature type="signal peptide" evidence="1">
    <location>
        <begin position="1"/>
        <end position="25"/>
    </location>
</feature>
<gene>
    <name evidence="2" type="ORF">GS601_08785</name>
</gene>
<evidence type="ECO:0000313" key="2">
    <source>
        <dbReference type="EMBL" id="NDJ17382.1"/>
    </source>
</evidence>
<keyword evidence="3" id="KW-1185">Reference proteome</keyword>
<proteinExistence type="predicted"/>
<protein>
    <recommendedName>
        <fullName evidence="4">PEP-CTERM sorting domain-containing protein</fullName>
    </recommendedName>
</protein>
<organism evidence="2 3">
    <name type="scientific">Myxacorys almedinensis A</name>
    <dbReference type="NCBI Taxonomy" id="2690445"/>
    <lineage>
        <taxon>Bacteria</taxon>
        <taxon>Bacillati</taxon>
        <taxon>Cyanobacteriota</taxon>
        <taxon>Cyanophyceae</taxon>
        <taxon>Leptolyngbyales</taxon>
        <taxon>Leptolyngbyaceae</taxon>
        <taxon>Myxacorys</taxon>
        <taxon>Myxacorys almedinensis</taxon>
    </lineage>
</organism>
<dbReference type="EMBL" id="WVIE01000008">
    <property type="protein sequence ID" value="NDJ17382.1"/>
    <property type="molecule type" value="Genomic_DNA"/>
</dbReference>
<reference evidence="2" key="1">
    <citation type="submission" date="2019-12" db="EMBL/GenBank/DDBJ databases">
        <title>High-Quality draft genome sequences of three cyanobacteria isolated from the limestone walls of the Old Cathedral of Coimbra.</title>
        <authorList>
            <person name="Tiago I."/>
            <person name="Soares F."/>
            <person name="Portugal A."/>
        </authorList>
    </citation>
    <scope>NUCLEOTIDE SEQUENCE</scope>
    <source>
        <strain evidence="2">A</strain>
    </source>
</reference>
<sequence length="226" mass="24954">MHCRIAWLFSSLGVLLIVAPNPASAAIFRQNLELTVTRIESASQGQADSPLNKLPLPPIGSKGLGSYTYDESQLNYINQPTAYPIGYYLGRPGAIAFSDFSLNFFNRNYTQLTYVGTRIGEFLLYDRTPAGQYTPQSLYLSTTDDTSVVRIIGDLFIYRPGSVNVPGDIGAVNYVSGTFSFTDAEPIPEPPATAIVPIFGLGLGWLYQRTQARRRSANLRVRNEDR</sequence>
<evidence type="ECO:0000256" key="1">
    <source>
        <dbReference type="SAM" id="SignalP"/>
    </source>
</evidence>
<evidence type="ECO:0000313" key="3">
    <source>
        <dbReference type="Proteomes" id="UP000646053"/>
    </source>
</evidence>